<dbReference type="Gene3D" id="2.60.40.1220">
    <property type="match status" value="1"/>
</dbReference>
<proteinExistence type="predicted"/>
<feature type="signal peptide" evidence="2">
    <location>
        <begin position="1"/>
        <end position="22"/>
    </location>
</feature>
<reference evidence="4 5" key="1">
    <citation type="submission" date="2024-01" db="EMBL/GenBank/DDBJ databases">
        <title>Seven novel Bacillus-like species.</title>
        <authorList>
            <person name="Liu G."/>
        </authorList>
    </citation>
    <scope>NUCLEOTIDE SEQUENCE [LARGE SCALE GENOMIC DNA]</scope>
    <source>
        <strain evidence="4 5">FJAT-51614</strain>
    </source>
</reference>
<protein>
    <recommendedName>
        <fullName evidence="3">SbsC C-terminal domain-containing protein</fullName>
    </recommendedName>
</protein>
<comment type="caution">
    <text evidence="4">The sequence shown here is derived from an EMBL/GenBank/DDBJ whole genome shotgun (WGS) entry which is preliminary data.</text>
</comment>
<dbReference type="RefSeq" id="WP_336496383.1">
    <property type="nucleotide sequence ID" value="NZ_JBAWSY010000002.1"/>
</dbReference>
<evidence type="ECO:0000259" key="3">
    <source>
        <dbReference type="Pfam" id="PF18058"/>
    </source>
</evidence>
<keyword evidence="1 2" id="KW-0732">Signal</keyword>
<feature type="domain" description="SbsC C-terminal" evidence="3">
    <location>
        <begin position="48"/>
        <end position="177"/>
    </location>
</feature>
<dbReference type="Pfam" id="PF18058">
    <property type="entry name" value="SbsC_C"/>
    <property type="match status" value="1"/>
</dbReference>
<dbReference type="Proteomes" id="UP001364890">
    <property type="component" value="Unassembled WGS sequence"/>
</dbReference>
<evidence type="ECO:0000313" key="4">
    <source>
        <dbReference type="EMBL" id="MEI4768830.1"/>
    </source>
</evidence>
<evidence type="ECO:0000256" key="2">
    <source>
        <dbReference type="SAM" id="SignalP"/>
    </source>
</evidence>
<gene>
    <name evidence="4" type="ORF">WAX74_04055</name>
</gene>
<feature type="chain" id="PRO_5047260277" description="SbsC C-terminal domain-containing protein" evidence="2">
    <location>
        <begin position="23"/>
        <end position="750"/>
    </location>
</feature>
<evidence type="ECO:0000256" key="1">
    <source>
        <dbReference type="ARBA" id="ARBA00022729"/>
    </source>
</evidence>
<name>A0ABU8F1K7_9BACI</name>
<dbReference type="InterPro" id="IPR014755">
    <property type="entry name" value="Cu-Rt/internalin_Ig-like"/>
</dbReference>
<dbReference type="EMBL" id="JBAWSY010000002">
    <property type="protein sequence ID" value="MEI4768830.1"/>
    <property type="molecule type" value="Genomic_DNA"/>
</dbReference>
<organism evidence="4 5">
    <name type="scientific">Psychrobacillus mangrovi</name>
    <dbReference type="NCBI Taxonomy" id="3117745"/>
    <lineage>
        <taxon>Bacteria</taxon>
        <taxon>Bacillati</taxon>
        <taxon>Bacillota</taxon>
        <taxon>Bacilli</taxon>
        <taxon>Bacillales</taxon>
        <taxon>Bacillaceae</taxon>
        <taxon>Psychrobacillus</taxon>
    </lineage>
</organism>
<evidence type="ECO:0000313" key="5">
    <source>
        <dbReference type="Proteomes" id="UP001364890"/>
    </source>
</evidence>
<accession>A0ABU8F1K7</accession>
<dbReference type="Gene3D" id="1.20.58.780">
    <property type="match status" value="1"/>
</dbReference>
<sequence length="750" mass="81405">MVKLIRTAVSSVVALSTFVATAPTQQGNAAINMEQLMVDVQNAGNVLKWAISVEGSADGMTQPWEQFNNAKIAIAKVEGALDGVSFSDKLKYEAQLMDTKVQIQRAQAYLDAITASTKIDAKTNALSNAVYSNNLDRVEKTYHEMTAEFRKQTILLDRVYGQSTRDRIRNVVKGPAEKLILELKNDVTVHMLAKSAEAEVRWGNYSEAAKKVYEAQAILNANVLKWENALQNRINGVNVSLPFQIVSSSIINNTTLSIKLNRPISSIKPSEFTTDNGLEVTNTSLSKDGLTITLTTSIQIPGSIYTLKYKTNTIRFNIPGSVVPIYVGDKTIQHKETSEIVALAAIFKESNGQPSKATIRVDIPTGLKLVSVNGAANNAVGAKSVNLAPDSNGIVTIVFTAKELNSAALDKSISFNKMEKNKVVETQTSSSLNFYVAAKAGSISKKAVHFIDSLNNYFVTTDGLKYNMKSSGDNYRNEGTVVSFDSFKAALDKEDVVNGTYSPSSVSSFNITSNKVVAKINLDSKFSTIPGTAGYRMDGNKIELYGTGEPNYEIYFFKNAGKSLGKTKVGSNGIWTFNTDSEQSAITDYSMVQQAAGMAIPEYVGWGLTTLRVIEGPFELAMISEGTSDDNNISNEVITFTIAPIKHKNGSVLAQDQAYVSKQASITISDSDGTKVKYTNNQRETYINAVKDGFTLSFGLKDKNKSVGSIIDKGKDGKISGTLNVVSVEGVTNEYGLNLKINSHDQIKGY</sequence>
<dbReference type="InterPro" id="IPR041378">
    <property type="entry name" value="S-layer_SbsC_C"/>
</dbReference>
<keyword evidence="5" id="KW-1185">Reference proteome</keyword>